<sequence>MFKFLFAVVLLSALTGCATADFGSPNTYQRYDVQHIGQYEQATILRVRPITIENPSDTSGITSIVSAAAGAFLGSQVIGNGRGRYIAGALSGSASGLIAQRVSSVMSRHSGVEVFLRRANGQTVVVTQVDDQQYAPGQQVFLVSSGSGYRITH</sequence>
<dbReference type="GO" id="GO:0019867">
    <property type="term" value="C:outer membrane"/>
    <property type="evidence" value="ECO:0007669"/>
    <property type="project" value="InterPro"/>
</dbReference>
<evidence type="ECO:0000259" key="2">
    <source>
        <dbReference type="Pfam" id="PF05433"/>
    </source>
</evidence>
<organism evidence="3 4">
    <name type="scientific">Caballeronia temeraria</name>
    <dbReference type="NCBI Taxonomy" id="1777137"/>
    <lineage>
        <taxon>Bacteria</taxon>
        <taxon>Pseudomonadati</taxon>
        <taxon>Pseudomonadota</taxon>
        <taxon>Betaproteobacteria</taxon>
        <taxon>Burkholderiales</taxon>
        <taxon>Burkholderiaceae</taxon>
        <taxon>Caballeronia</taxon>
    </lineage>
</organism>
<dbReference type="RefSeq" id="WP_061127508.1">
    <property type="nucleotide sequence ID" value="NZ_FCOI02000006.1"/>
</dbReference>
<keyword evidence="3" id="KW-0449">Lipoprotein</keyword>
<dbReference type="OrthoDB" id="9099827at2"/>
<protein>
    <submittedName>
        <fullName evidence="3">Outer membrane lipoprotein transmembrane</fullName>
    </submittedName>
</protein>
<keyword evidence="4" id="KW-1185">Reference proteome</keyword>
<reference evidence="4" key="1">
    <citation type="submission" date="2016-01" db="EMBL/GenBank/DDBJ databases">
        <authorList>
            <person name="Peeters Charlotte."/>
        </authorList>
    </citation>
    <scope>NUCLEOTIDE SEQUENCE [LARGE SCALE GENOMIC DNA]</scope>
</reference>
<dbReference type="Proteomes" id="UP000054624">
    <property type="component" value="Unassembled WGS sequence"/>
</dbReference>
<dbReference type="PROSITE" id="PS51257">
    <property type="entry name" value="PROKAR_LIPOPROTEIN"/>
    <property type="match status" value="1"/>
</dbReference>
<proteinExistence type="predicted"/>
<dbReference type="EMBL" id="FCOI02000006">
    <property type="protein sequence ID" value="SAK57747.1"/>
    <property type="molecule type" value="Genomic_DNA"/>
</dbReference>
<evidence type="ECO:0000313" key="3">
    <source>
        <dbReference type="EMBL" id="SAK57747.1"/>
    </source>
</evidence>
<name>A0A158AL43_9BURK</name>
<keyword evidence="3" id="KW-0812">Transmembrane</keyword>
<feature type="chain" id="PRO_5007620717" evidence="1">
    <location>
        <begin position="21"/>
        <end position="153"/>
    </location>
</feature>
<gene>
    <name evidence="3" type="ORF">AWB76_02506</name>
</gene>
<dbReference type="Pfam" id="PF05433">
    <property type="entry name" value="Rick_17kDa_Anti"/>
    <property type="match status" value="1"/>
</dbReference>
<evidence type="ECO:0000256" key="1">
    <source>
        <dbReference type="SAM" id="SignalP"/>
    </source>
</evidence>
<dbReference type="STRING" id="1777137.AWB76_02506"/>
<dbReference type="AlphaFoldDB" id="A0A158AL43"/>
<feature type="domain" description="Glycine zipper 2TM" evidence="2">
    <location>
        <begin position="63"/>
        <end position="102"/>
    </location>
</feature>
<dbReference type="InterPro" id="IPR008816">
    <property type="entry name" value="Gly_zipper_2TM_dom"/>
</dbReference>
<feature type="signal peptide" evidence="1">
    <location>
        <begin position="1"/>
        <end position="20"/>
    </location>
</feature>
<accession>A0A158AL43</accession>
<evidence type="ECO:0000313" key="4">
    <source>
        <dbReference type="Proteomes" id="UP000054624"/>
    </source>
</evidence>
<keyword evidence="3" id="KW-0472">Membrane</keyword>
<keyword evidence="1" id="KW-0732">Signal</keyword>